<dbReference type="EMBL" id="MU002202">
    <property type="protein sequence ID" value="KAF2788599.1"/>
    <property type="molecule type" value="Genomic_DNA"/>
</dbReference>
<proteinExistence type="predicted"/>
<dbReference type="Proteomes" id="UP000799757">
    <property type="component" value="Unassembled WGS sequence"/>
</dbReference>
<evidence type="ECO:0000313" key="2">
    <source>
        <dbReference type="EMBL" id="KAF2788599.1"/>
    </source>
</evidence>
<feature type="transmembrane region" description="Helical" evidence="1">
    <location>
        <begin position="262"/>
        <end position="284"/>
    </location>
</feature>
<name>A0A6A6WWX7_9PLEO</name>
<feature type="transmembrane region" description="Helical" evidence="1">
    <location>
        <begin position="154"/>
        <end position="175"/>
    </location>
</feature>
<keyword evidence="1" id="KW-0472">Membrane</keyword>
<sequence length="298" mass="33968">ILLCLWTMLHLNLPAPDDTMWTNLRDKAGWMLFGLFFPELIVCFAYAQWRSALESVKDMKSQGITSEDWTIVHAFYADMGGFRIKPLDFGPFPATAKQLHSLVRSGDICLPTIQEREIADRSKGNWVIKGLAAWQVAGAIIAMCIRWSRRLAVTPIEIITAMNGICALVTIGLWWKKPLDVETAITIPLPVRINDLLRRSGPAAARPWIETPLDFAERDIYMTQKWSKWSRELTINMGIQSRPLKRLPNDRDFRPKNLRHNLLLAFPVTLFGAVNIYSGFAFTFPTPTEQKAWIILSI</sequence>
<evidence type="ECO:0000256" key="1">
    <source>
        <dbReference type="SAM" id="Phobius"/>
    </source>
</evidence>
<dbReference type="AlphaFoldDB" id="A0A6A6WWX7"/>
<organism evidence="2 3">
    <name type="scientific">Melanomma pulvis-pyrius CBS 109.77</name>
    <dbReference type="NCBI Taxonomy" id="1314802"/>
    <lineage>
        <taxon>Eukaryota</taxon>
        <taxon>Fungi</taxon>
        <taxon>Dikarya</taxon>
        <taxon>Ascomycota</taxon>
        <taxon>Pezizomycotina</taxon>
        <taxon>Dothideomycetes</taxon>
        <taxon>Pleosporomycetidae</taxon>
        <taxon>Pleosporales</taxon>
        <taxon>Melanommataceae</taxon>
        <taxon>Melanomma</taxon>
    </lineage>
</organism>
<gene>
    <name evidence="2" type="ORF">K505DRAFT_196988</name>
</gene>
<feature type="non-terminal residue" evidence="2">
    <location>
        <position position="298"/>
    </location>
</feature>
<reference evidence="2" key="1">
    <citation type="journal article" date="2020" name="Stud. Mycol.">
        <title>101 Dothideomycetes genomes: a test case for predicting lifestyles and emergence of pathogens.</title>
        <authorList>
            <person name="Haridas S."/>
            <person name="Albert R."/>
            <person name="Binder M."/>
            <person name="Bloem J."/>
            <person name="Labutti K."/>
            <person name="Salamov A."/>
            <person name="Andreopoulos B."/>
            <person name="Baker S."/>
            <person name="Barry K."/>
            <person name="Bills G."/>
            <person name="Bluhm B."/>
            <person name="Cannon C."/>
            <person name="Castanera R."/>
            <person name="Culley D."/>
            <person name="Daum C."/>
            <person name="Ezra D."/>
            <person name="Gonzalez J."/>
            <person name="Henrissat B."/>
            <person name="Kuo A."/>
            <person name="Liang C."/>
            <person name="Lipzen A."/>
            <person name="Lutzoni F."/>
            <person name="Magnuson J."/>
            <person name="Mondo S."/>
            <person name="Nolan M."/>
            <person name="Ohm R."/>
            <person name="Pangilinan J."/>
            <person name="Park H.-J."/>
            <person name="Ramirez L."/>
            <person name="Alfaro M."/>
            <person name="Sun H."/>
            <person name="Tritt A."/>
            <person name="Yoshinaga Y."/>
            <person name="Zwiers L.-H."/>
            <person name="Turgeon B."/>
            <person name="Goodwin S."/>
            <person name="Spatafora J."/>
            <person name="Crous P."/>
            <person name="Grigoriev I."/>
        </authorList>
    </citation>
    <scope>NUCLEOTIDE SEQUENCE</scope>
    <source>
        <strain evidence="2">CBS 109.77</strain>
    </source>
</reference>
<feature type="transmembrane region" description="Helical" evidence="1">
    <location>
        <begin position="126"/>
        <end position="148"/>
    </location>
</feature>
<dbReference type="PANTHER" id="PTHR35043:SF8">
    <property type="entry name" value="DUF4220 DOMAIN-CONTAINING PROTEIN"/>
    <property type="match status" value="1"/>
</dbReference>
<keyword evidence="3" id="KW-1185">Reference proteome</keyword>
<dbReference type="PANTHER" id="PTHR35043">
    <property type="entry name" value="TRANSCRIPTION FACTOR DOMAIN-CONTAINING PROTEIN"/>
    <property type="match status" value="1"/>
</dbReference>
<evidence type="ECO:0000313" key="3">
    <source>
        <dbReference type="Proteomes" id="UP000799757"/>
    </source>
</evidence>
<keyword evidence="1" id="KW-0812">Transmembrane</keyword>
<protein>
    <submittedName>
        <fullName evidence="2">Uncharacterized protein</fullName>
    </submittedName>
</protein>
<dbReference type="OrthoDB" id="9451547at2759"/>
<accession>A0A6A6WWX7</accession>
<keyword evidence="1" id="KW-1133">Transmembrane helix</keyword>
<feature type="non-terminal residue" evidence="2">
    <location>
        <position position="1"/>
    </location>
</feature>
<feature type="transmembrane region" description="Helical" evidence="1">
    <location>
        <begin position="30"/>
        <end position="49"/>
    </location>
</feature>